<dbReference type="Proteomes" id="UP000034050">
    <property type="component" value="Unassembled WGS sequence"/>
</dbReference>
<feature type="transmembrane region" description="Helical" evidence="1">
    <location>
        <begin position="79"/>
        <end position="106"/>
    </location>
</feature>
<feature type="transmembrane region" description="Helical" evidence="1">
    <location>
        <begin position="192"/>
        <end position="213"/>
    </location>
</feature>
<feature type="transmembrane region" description="Helical" evidence="1">
    <location>
        <begin position="127"/>
        <end position="146"/>
    </location>
</feature>
<accession>A0A0G1EUF6</accession>
<reference evidence="2 3" key="1">
    <citation type="journal article" date="2015" name="Nature">
        <title>rRNA introns, odd ribosomes, and small enigmatic genomes across a large radiation of phyla.</title>
        <authorList>
            <person name="Brown C.T."/>
            <person name="Hug L.A."/>
            <person name="Thomas B.C."/>
            <person name="Sharon I."/>
            <person name="Castelle C.J."/>
            <person name="Singh A."/>
            <person name="Wilkins M.J."/>
            <person name="Williams K.H."/>
            <person name="Banfield J.F."/>
        </authorList>
    </citation>
    <scope>NUCLEOTIDE SEQUENCE [LARGE SCALE GENOMIC DNA]</scope>
</reference>
<feature type="transmembrane region" description="Helical" evidence="1">
    <location>
        <begin position="225"/>
        <end position="246"/>
    </location>
</feature>
<keyword evidence="1" id="KW-0472">Membrane</keyword>
<organism evidence="2 3">
    <name type="scientific">Candidatus Gottesmanbacteria bacterium GW2011_GWB1_43_11</name>
    <dbReference type="NCBI Taxonomy" id="1618446"/>
    <lineage>
        <taxon>Bacteria</taxon>
        <taxon>Candidatus Gottesmaniibacteriota</taxon>
    </lineage>
</organism>
<dbReference type="STRING" id="1618446.UV61_C0008G0109"/>
<sequence>METSTPVSLPPIKTLLSETWQTFTKSILSLFLLSILWVCVGGMTSFLLIFLPLLGLGFFSTLKPQIASELLKNLAALPSQYWIISIGVFLIFIVLITFLGMAIQIAQLKVLDDPTNKKSLWAILKESFGQVIPLYLMQLVSGLLIGGGSLLLFIPGLVFGFLFAFTAPVLIFEKTKILDGLRRSVALVSSHFGEILVRFLLVFIAYILVVIFIPNLIIKLDEQTGLILIFVRMLLNVLAGWFWLAFTITLYKQVKQATPIDKKGSLLWILLVSILGWVASGLLIFLLIRTISSPKVLESLNKLRQKNTTRELPNVTYAPTSCELKLPVPQTTDTQGAVTRKWLFEEKTVGNTSFFILDNDVFPVKFVQGIFLGYKDISQRLSGNTFSVAFPGLNIYCVDNTRNFTLDEYANLAKTNKNFIVTADDKVRWGDLIVIPIQAEGTDPVSNTKIRDLAYLGVSETGKKLYYIRIWSAGENDPPQIQTDINLIISNIRFRETDVKGIYTQNAAPALQYNYFNEYPTLETLNPQPR</sequence>
<feature type="transmembrane region" description="Helical" evidence="1">
    <location>
        <begin position="266"/>
        <end position="288"/>
    </location>
</feature>
<keyword evidence="1" id="KW-1133">Transmembrane helix</keyword>
<gene>
    <name evidence="2" type="ORF">UV61_C0008G0109</name>
</gene>
<evidence type="ECO:0000313" key="2">
    <source>
        <dbReference type="EMBL" id="KKS86656.1"/>
    </source>
</evidence>
<keyword evidence="1" id="KW-0812">Transmembrane</keyword>
<proteinExistence type="predicted"/>
<protein>
    <submittedName>
        <fullName evidence="2">Uncharacterized protein</fullName>
    </submittedName>
</protein>
<evidence type="ECO:0000256" key="1">
    <source>
        <dbReference type="SAM" id="Phobius"/>
    </source>
</evidence>
<dbReference type="EMBL" id="LCFD01000008">
    <property type="protein sequence ID" value="KKS86656.1"/>
    <property type="molecule type" value="Genomic_DNA"/>
</dbReference>
<feature type="transmembrane region" description="Helical" evidence="1">
    <location>
        <begin position="152"/>
        <end position="172"/>
    </location>
</feature>
<evidence type="ECO:0000313" key="3">
    <source>
        <dbReference type="Proteomes" id="UP000034050"/>
    </source>
</evidence>
<comment type="caution">
    <text evidence="2">The sequence shown here is derived from an EMBL/GenBank/DDBJ whole genome shotgun (WGS) entry which is preliminary data.</text>
</comment>
<name>A0A0G1EUF6_9BACT</name>
<dbReference type="AlphaFoldDB" id="A0A0G1EUF6"/>
<feature type="transmembrane region" description="Helical" evidence="1">
    <location>
        <begin position="30"/>
        <end position="59"/>
    </location>
</feature>